<feature type="binding site" evidence="4">
    <location>
        <position position="162"/>
    </location>
    <ligand>
        <name>a divalent metal cation</name>
        <dbReference type="ChEBI" id="CHEBI:60240"/>
        <label>2</label>
    </ligand>
</feature>
<dbReference type="EMBL" id="JAPMLD010000003">
    <property type="protein sequence ID" value="MDW4824054.1"/>
    <property type="molecule type" value="Genomic_DNA"/>
</dbReference>
<dbReference type="Pfam" id="PF01026">
    <property type="entry name" value="TatD_DNase"/>
    <property type="match status" value="1"/>
</dbReference>
<evidence type="ECO:0000256" key="2">
    <source>
        <dbReference type="ARBA" id="ARBA00022723"/>
    </source>
</evidence>
<dbReference type="EMBL" id="JAPMLE010000001">
    <property type="protein sequence ID" value="MDR8522913.1"/>
    <property type="molecule type" value="Genomic_DNA"/>
</dbReference>
<dbReference type="FunFam" id="3.20.20.140:FF:000005">
    <property type="entry name" value="TatD family hydrolase"/>
    <property type="match status" value="1"/>
</dbReference>
<evidence type="ECO:0000256" key="3">
    <source>
        <dbReference type="ARBA" id="ARBA00022801"/>
    </source>
</evidence>
<dbReference type="RefSeq" id="WP_310654095.1">
    <property type="nucleotide sequence ID" value="NZ_JAPMLA010000003.1"/>
</dbReference>
<proteinExistence type="inferred from homology"/>
<accession>A0AAW8NIA1</accession>
<dbReference type="PIRSF" id="PIRSF005902">
    <property type="entry name" value="DNase_TatD"/>
    <property type="match status" value="1"/>
</dbReference>
<dbReference type="AlphaFoldDB" id="A0AAW8NIA1"/>
<dbReference type="InterPro" id="IPR032466">
    <property type="entry name" value="Metal_Hydrolase"/>
</dbReference>
<organism evidence="5 7">
    <name type="scientific">Shewanella fidelis</name>
    <dbReference type="NCBI Taxonomy" id="173509"/>
    <lineage>
        <taxon>Bacteria</taxon>
        <taxon>Pseudomonadati</taxon>
        <taxon>Pseudomonadota</taxon>
        <taxon>Gammaproteobacteria</taxon>
        <taxon>Alteromonadales</taxon>
        <taxon>Shewanellaceae</taxon>
        <taxon>Shewanella</taxon>
    </lineage>
</organism>
<feature type="binding site" evidence="4">
    <location>
        <position position="13"/>
    </location>
    <ligand>
        <name>a divalent metal cation</name>
        <dbReference type="ChEBI" id="CHEBI:60240"/>
        <label>1</label>
    </ligand>
</feature>
<evidence type="ECO:0000256" key="4">
    <source>
        <dbReference type="PIRSR" id="PIRSR005902-1"/>
    </source>
</evidence>
<sequence length="263" mass="29396">MDSRLQLIDSHAHLDFPEFDTDRAELIVEMQQAGISNFIVPGVSATHWQNQLKVVEQFSCFFGLGIHPWYSDALNIVNQLDSLHALLATHKKNKQSHLVAVGECGLDKLHNSYFDTQLKVFTAQIEFAIEFDLPLIIHAVKAHEEVLKLLKVLNPRKKGVIHGFYGGPELASRYVNLGYKLGIGGLLLNDNAPKLQHTVAQLPLDAFVLETDSPAMAPKNSRNCRNTPLILPNILQKIANLQKKSAVLISEQMFSNVTQLFDL</sequence>
<keyword evidence="8" id="KW-1185">Reference proteome</keyword>
<protein>
    <submittedName>
        <fullName evidence="5">TatD family hydrolase</fullName>
    </submittedName>
</protein>
<comment type="caution">
    <text evidence="5">The sequence shown here is derived from an EMBL/GenBank/DDBJ whole genome shotgun (WGS) entry which is preliminary data.</text>
</comment>
<evidence type="ECO:0000256" key="1">
    <source>
        <dbReference type="ARBA" id="ARBA00009275"/>
    </source>
</evidence>
<dbReference type="InterPro" id="IPR018228">
    <property type="entry name" value="DNase_TatD-rel_CS"/>
</dbReference>
<reference evidence="6 8" key="1">
    <citation type="journal article" date="2022" name="bioRxiv">
        <title>Prophages regulate Shewanella fidelis 3313 motility and biofilm formation: implications for gut colonization dynamics in Ciona robusta.</title>
        <authorList>
            <person name="Natarajan O."/>
            <person name="Gibboney S.L."/>
            <person name="Young M.N."/>
            <person name="Lim S.J."/>
            <person name="Pluta N."/>
            <person name="Atkinson C.G."/>
            <person name="Leigh B.A."/>
            <person name="Liberti A."/>
            <person name="Kees E.D."/>
            <person name="Breitbart M."/>
            <person name="Gralnick J.A."/>
            <person name="Dishaw L.J."/>
        </authorList>
    </citation>
    <scope>NUCLEOTIDE SEQUENCE [LARGE SCALE GENOMIC DNA]</scope>
    <source>
        <strain evidence="6 8">JG4066</strain>
    </source>
</reference>
<feature type="binding site" evidence="4">
    <location>
        <position position="103"/>
    </location>
    <ligand>
        <name>a divalent metal cation</name>
        <dbReference type="ChEBI" id="CHEBI:60240"/>
        <label>1</label>
    </ligand>
</feature>
<dbReference type="GO" id="GO:0046872">
    <property type="term" value="F:metal ion binding"/>
    <property type="evidence" value="ECO:0007669"/>
    <property type="project" value="UniProtKB-KW"/>
</dbReference>
<feature type="binding site" evidence="4">
    <location>
        <position position="11"/>
    </location>
    <ligand>
        <name>a divalent metal cation</name>
        <dbReference type="ChEBI" id="CHEBI:60240"/>
        <label>1</label>
    </ligand>
</feature>
<keyword evidence="3 5" id="KW-0378">Hydrolase</keyword>
<feature type="binding site" evidence="4">
    <location>
        <position position="138"/>
    </location>
    <ligand>
        <name>a divalent metal cation</name>
        <dbReference type="ChEBI" id="CHEBI:60240"/>
        <label>2</label>
    </ligand>
</feature>
<evidence type="ECO:0000313" key="7">
    <source>
        <dbReference type="Proteomes" id="UP001259340"/>
    </source>
</evidence>
<dbReference type="SUPFAM" id="SSF51556">
    <property type="entry name" value="Metallo-dependent hydrolases"/>
    <property type="match status" value="1"/>
</dbReference>
<keyword evidence="2 4" id="KW-0479">Metal-binding</keyword>
<gene>
    <name evidence="5" type="ORF">OS133_04355</name>
    <name evidence="6" type="ORF">OS134_08315</name>
</gene>
<reference evidence="5" key="2">
    <citation type="submission" date="2022-11" db="EMBL/GenBank/DDBJ databases">
        <title>Prophages regulate Shewanella fidelis motility and biofilm formation: implications for gut colonization dynamics in Ciona robusta.</title>
        <authorList>
            <person name="Natarajan O."/>
            <person name="Gibboney S.L."/>
            <person name="Young M.N."/>
            <person name="Lim S.J."/>
            <person name="Pluta N."/>
            <person name="Atkinson C.G.F."/>
            <person name="Leigh B.A."/>
            <person name="Liberti A."/>
            <person name="Kees E."/>
            <person name="Breitbart M."/>
            <person name="Gralnick J."/>
            <person name="Dishaw L.J."/>
        </authorList>
    </citation>
    <scope>NUCLEOTIDE SEQUENCE</scope>
    <source>
        <strain evidence="5">3313</strain>
    </source>
</reference>
<dbReference type="InterPro" id="IPR001130">
    <property type="entry name" value="TatD-like"/>
</dbReference>
<feature type="binding site" evidence="4">
    <location>
        <position position="212"/>
    </location>
    <ligand>
        <name>a divalent metal cation</name>
        <dbReference type="ChEBI" id="CHEBI:60240"/>
        <label>1</label>
    </ligand>
</feature>
<dbReference type="Proteomes" id="UP001259340">
    <property type="component" value="Unassembled WGS sequence"/>
</dbReference>
<evidence type="ECO:0000313" key="5">
    <source>
        <dbReference type="EMBL" id="MDR8522913.1"/>
    </source>
</evidence>
<dbReference type="GO" id="GO:0005829">
    <property type="term" value="C:cytosol"/>
    <property type="evidence" value="ECO:0007669"/>
    <property type="project" value="TreeGrafter"/>
</dbReference>
<comment type="similarity">
    <text evidence="1">Belongs to the metallo-dependent hydrolases superfamily. TatD-type hydrolase family.</text>
</comment>
<name>A0AAW8NIA1_9GAMM</name>
<dbReference type="GO" id="GO:0016788">
    <property type="term" value="F:hydrolase activity, acting on ester bonds"/>
    <property type="evidence" value="ECO:0007669"/>
    <property type="project" value="InterPro"/>
</dbReference>
<dbReference type="CDD" id="cd01310">
    <property type="entry name" value="TatD_DNAse"/>
    <property type="match status" value="1"/>
</dbReference>
<evidence type="ECO:0000313" key="6">
    <source>
        <dbReference type="EMBL" id="MDW4824054.1"/>
    </source>
</evidence>
<dbReference type="PANTHER" id="PTHR46124">
    <property type="entry name" value="D-AMINOACYL-TRNA DEACYLASE"/>
    <property type="match status" value="1"/>
</dbReference>
<dbReference type="Proteomes" id="UP001271263">
    <property type="component" value="Unassembled WGS sequence"/>
</dbReference>
<evidence type="ECO:0000313" key="8">
    <source>
        <dbReference type="Proteomes" id="UP001271263"/>
    </source>
</evidence>
<dbReference type="PROSITE" id="PS01137">
    <property type="entry name" value="TATD_1"/>
    <property type="match status" value="1"/>
</dbReference>
<dbReference type="PANTHER" id="PTHR46124:SF3">
    <property type="entry name" value="HYDROLASE"/>
    <property type="match status" value="1"/>
</dbReference>
<dbReference type="Gene3D" id="3.20.20.140">
    <property type="entry name" value="Metal-dependent hydrolases"/>
    <property type="match status" value="1"/>
</dbReference>